<feature type="compositionally biased region" description="Polar residues" evidence="2">
    <location>
        <begin position="2374"/>
        <end position="2385"/>
    </location>
</feature>
<dbReference type="InterPro" id="IPR013783">
    <property type="entry name" value="Ig-like_fold"/>
</dbReference>
<accession>A0A7R8D350</accession>
<feature type="region of interest" description="Disordered" evidence="2">
    <location>
        <begin position="719"/>
        <end position="748"/>
    </location>
</feature>
<dbReference type="PANTHER" id="PTHR45943">
    <property type="entry name" value="E3 UBIQUITIN-PROTEIN LIGASE MYCBP2"/>
    <property type="match status" value="1"/>
</dbReference>
<dbReference type="InterPro" id="IPR009091">
    <property type="entry name" value="RCC1/BLIP-II"/>
</dbReference>
<dbReference type="PRINTS" id="PR00633">
    <property type="entry name" value="RCCNDNSATION"/>
</dbReference>
<dbReference type="GO" id="GO:0007411">
    <property type="term" value="P:axon guidance"/>
    <property type="evidence" value="ECO:0007669"/>
    <property type="project" value="TreeGrafter"/>
</dbReference>
<dbReference type="PROSITE" id="PS50194">
    <property type="entry name" value="FILAMIN_REPEAT"/>
    <property type="match status" value="1"/>
</dbReference>
<keyword evidence="4" id="KW-0012">Acyltransferase</keyword>
<feature type="compositionally biased region" description="Basic and acidic residues" evidence="2">
    <location>
        <begin position="2400"/>
        <end position="2416"/>
    </location>
</feature>
<evidence type="ECO:0000259" key="3">
    <source>
        <dbReference type="Pfam" id="PF08005"/>
    </source>
</evidence>
<dbReference type="GO" id="GO:0008582">
    <property type="term" value="P:regulation of synaptic assembly at neuromuscular junction"/>
    <property type="evidence" value="ECO:0007669"/>
    <property type="project" value="TreeGrafter"/>
</dbReference>
<feature type="domain" description="PHR" evidence="3">
    <location>
        <begin position="1044"/>
        <end position="1139"/>
    </location>
</feature>
<gene>
    <name evidence="4" type="ORF">LSAA_13537</name>
</gene>
<feature type="region of interest" description="Disordered" evidence="2">
    <location>
        <begin position="2539"/>
        <end position="2564"/>
    </location>
</feature>
<dbReference type="PROSITE" id="PS50012">
    <property type="entry name" value="RCC1_3"/>
    <property type="match status" value="1"/>
</dbReference>
<dbReference type="Pfam" id="PF08005">
    <property type="entry name" value="PHR"/>
    <property type="match status" value="3"/>
</dbReference>
<keyword evidence="1" id="KW-0833">Ubl conjugation pathway</keyword>
<dbReference type="InterPro" id="IPR014756">
    <property type="entry name" value="Ig_E-set"/>
</dbReference>
<feature type="region of interest" description="Disordered" evidence="2">
    <location>
        <begin position="2341"/>
        <end position="2360"/>
    </location>
</feature>
<feature type="region of interest" description="Disordered" evidence="2">
    <location>
        <begin position="1"/>
        <end position="21"/>
    </location>
</feature>
<feature type="compositionally biased region" description="Acidic residues" evidence="2">
    <location>
        <begin position="2347"/>
        <end position="2360"/>
    </location>
</feature>
<dbReference type="Pfam" id="PF13540">
    <property type="entry name" value="RCC1_2"/>
    <property type="match status" value="1"/>
</dbReference>
<feature type="compositionally biased region" description="Basic residues" evidence="2">
    <location>
        <begin position="719"/>
        <end position="730"/>
    </location>
</feature>
<feature type="compositionally biased region" description="Basic and acidic residues" evidence="2">
    <location>
        <begin position="2539"/>
        <end position="2549"/>
    </location>
</feature>
<feature type="domain" description="PHR" evidence="3">
    <location>
        <begin position="1140"/>
        <end position="1169"/>
    </location>
</feature>
<evidence type="ECO:0000256" key="1">
    <source>
        <dbReference type="ARBA" id="ARBA00022786"/>
    </source>
</evidence>
<dbReference type="InterPro" id="IPR000408">
    <property type="entry name" value="Reg_chr_condens"/>
</dbReference>
<feature type="region of interest" description="Disordered" evidence="2">
    <location>
        <begin position="2494"/>
        <end position="2526"/>
    </location>
</feature>
<feature type="compositionally biased region" description="Basic residues" evidence="2">
    <location>
        <begin position="2745"/>
        <end position="2754"/>
    </location>
</feature>
<dbReference type="InterPro" id="IPR017868">
    <property type="entry name" value="Filamin/ABP280_repeat-like"/>
</dbReference>
<feature type="region of interest" description="Disordered" evidence="2">
    <location>
        <begin position="137"/>
        <end position="156"/>
    </location>
</feature>
<dbReference type="InterPro" id="IPR012983">
    <property type="entry name" value="PHR"/>
</dbReference>
<proteinExistence type="predicted"/>
<feature type="domain" description="PHR" evidence="3">
    <location>
        <begin position="1469"/>
        <end position="1589"/>
    </location>
</feature>
<dbReference type="Proteomes" id="UP000675881">
    <property type="component" value="Chromosome 8"/>
</dbReference>
<dbReference type="PANTHER" id="PTHR45943:SF1">
    <property type="entry name" value="E3 UBIQUITIN-PROTEIN LIGASE MYCBP2"/>
    <property type="match status" value="1"/>
</dbReference>
<dbReference type="InterPro" id="IPR038648">
    <property type="entry name" value="PHR_sf"/>
</dbReference>
<feature type="region of interest" description="Disordered" evidence="2">
    <location>
        <begin position="2365"/>
        <end position="2473"/>
    </location>
</feature>
<dbReference type="GO" id="GO:0005634">
    <property type="term" value="C:nucleus"/>
    <property type="evidence" value="ECO:0007669"/>
    <property type="project" value="TreeGrafter"/>
</dbReference>
<evidence type="ECO:0000313" key="5">
    <source>
        <dbReference type="Proteomes" id="UP000675881"/>
    </source>
</evidence>
<dbReference type="SUPFAM" id="SSF81296">
    <property type="entry name" value="E set domains"/>
    <property type="match status" value="1"/>
</dbReference>
<dbReference type="GO" id="GO:0005886">
    <property type="term" value="C:plasma membrane"/>
    <property type="evidence" value="ECO:0007669"/>
    <property type="project" value="TreeGrafter"/>
</dbReference>
<feature type="compositionally biased region" description="Basic residues" evidence="2">
    <location>
        <begin position="58"/>
        <end position="76"/>
    </location>
</feature>
<dbReference type="EC" id="2.3.2.33" evidence="4"/>
<dbReference type="Pfam" id="PF00415">
    <property type="entry name" value="RCC1"/>
    <property type="match status" value="1"/>
</dbReference>
<feature type="region of interest" description="Disordered" evidence="2">
    <location>
        <begin position="2745"/>
        <end position="2772"/>
    </location>
</feature>
<feature type="compositionally biased region" description="Low complexity" evidence="2">
    <location>
        <begin position="2514"/>
        <end position="2526"/>
    </location>
</feature>
<protein>
    <submittedName>
        <fullName evidence="4">MYCBP2</fullName>
        <ecNumber evidence="4">2.3.2.33</ecNumber>
    </submittedName>
</protein>
<sequence length="2772" mass="304910">MMRLDEGIPGLDSMGNSSGYTDNDPLRELGLYFAKLFSEEEMRLPHVPHAHLEECRRRPEKKKKGGPHVPYSKKSHPQQLLLLANPLPCSKDKSRKPRNSLMDFYQSQKEGLPSIPQVRIPRNPSSFALQNSSAWKEALNADENSETEGESPSIPEKSLPKVVGIGIGSVLEIIRESLTESPSLCQKALGSLLNILQGLEPEELTKEPSDIMELLFETLMKLSSSYEENEISKSISSMACACLLSFVVAYGDTGKILRATSSLLMSPSSFSRTTHSCSFNISRLTEVNHKCNDGIHDTNHEDFPDVKRVTSDGLYLYAFTDSGLFKIGSGYSGTIKGHIYKRKSIHLSTKTVRWIGFADDAIFIERVGVLGASFFEEGVTNHEIDFGSIEEENISVQTGKSSSLGFKHICAPGEWSELCIPKNPRIVDIAIGHDGQHACLLTDDGNVFFTGTARRGEDGEQTKARRQPKPVKPKKISRMEGHIVVQFFNILLIILKESFFLFGKDSIHCDYSSGQVLDLKGNFITQVAVGKAHIVALTKEGDVFTFGMNSKDVEKPIDSTAAQFDVIEDNSDVDGEHEGFGICPAGKHNWKRDQCMVCTICLECTGYGPVCVSSARPDRNPGMQCGCGFGDSGCSECGCCRFCTGETGDTLNDAEAGASGAAGGAEAINAENNEGSADMLHRHLIRLDLIAAGQGGSGIAGQSGDYREKIIRRTFPKRHVVGSRNHRSRRYSSLSNNGGAEKSSKRQNQVDVWKAFNSELNEAAIGEKDADPVNNSAVGGAGHHHTIMLASNGDVYTFGNNFHGQLGVCDLLPRGSPTKVNIPTKATSVVAGSYHSLILTEEGEIFSFGMYQRGQLGREEPPSEDKSLETREELAAKHLWFAISGLLPRVGPRHGRIATWIGASADQSFIKVDESLINAQSLVGSSIVSSRKHIVLVPPSNNSTSFTGLVINKSDGYCRSFDGPEQADLSIHRIFLSPELALPSVNGCMISRNQVSLNMLSCLDTLTQYPILTTSPISEEESVVKGSGGGSHKTYSKEDYNVVNRFDSFGGGWGYSGHSIEAIRFMVDTDILIGGLGLFGGRGEYVGKIRIFDIGFEGGDLEIDGEIIAESEEVTYECTSRQKYPLLFEEPVNIQAGKWNKIQFHFKSSKKSNNGTDVNAGQIPQILYRVLMSESPSGGKRHLSSEPPEPMLFTLSKSSVKISYDPINDTAKLAETIYEVRMLLQQLLTDPSPVPSAIKDLKGTLLTNCEQMTELILKDANRAYVACFHAFFPTGYLKWTSLCNLLTLMESSTSLSGRGTSSSCNAKYDRLLTAVLDALCNPLIKLRNTFPITYSPDSDTRCKNLSPTENLSLTTSMIQAGDTSVQRFPVLTETMNYLSHGENLRYGSWSFREVLDRLLNIGSLSIKQNLHGEPQSFSPELVEKACKVISSVISELTNQSTSSEPDIHSIGGRILHATPNRFTRTGIMDKSGIFIAGCCVYGGTGTYDYQLELLDDQSNSDHRSNNVASENGQSQRWNSLEVVNGSYSSDDCVNDIAELKNHGGRTSNGDGGMSSVRGPDGTTFSFNSCSLSFNGSNPTRGQLPQILYYSSPQETDIQSNTTKNLAEKYARRTALTMTSAIVKTVTNLLSSVRSDDLESFDVLNRAPLITNLMPHILASVSSLAALDPHSAVFNTCIYSRYAANPVATLNNIATSLSGVGTSEGFTSISSNVPHYAYVESSHPYKASTVYHYRVHFPKGVRWLSVEFDSRCSTSQPEDYLQIYIRNPSCGKKVNCNSPRGFVSQTNSSFQESQKYTPVLRPFHGPSENWPNHAIILPGNEVLFSLETASDYVKEDKNSNQFGFRCLVVGYEGETSSNDGLKNLEKELSYLGGKDMELVDESAGESYEMHYSLLSKGLALSHPPTINEALDGVIPYSNSTHDRLFLKNFVNCIPNTAGGRLARWLQPESYVDVNQCRVFFAKEDMRCNWPNIITVVTQDQYGEVVWAPAMKVEVRAVPIEYGLTGQKRLRRAVASEPDAMSFGGIRPPNLDTKYEITVKDKMFYHSITVQKCYDMYSFEELRFASPAIRRQSENMLVRPNNDGTYSANWTPGNVGWYQIHVSIDGAEIQEVYKVEVYDPPQGLLPPPVSSNGSMVNCDMSNGSLTPSQSMKNGSKGINSSELGKGNCRLRKFIDSSSAGLRIRVHPTLQSEQIGIIPVDGSVSIIDELQNSDGHWVRLSIDSLLNFCKGSNQNEEDLSSKKTSLSHPLKPCRKKRSAWKCPGVYTVVKCGAACHNIRNSPSLSASPIGMLNQGDSVNVINSRESGNEIWVQLDKSSMEKFCLNTEGEAWSLAVSSSDVQHLEHQSNCLDDEEEDEDEDETVELEIDEGGKIGGKHNSNGSKIPQLSDTRRKKKKRVSSSMEELKGINHHLSKNEKPKPLPRVGLSSERRTPSPSNSKPSFFQKWFKGDQVNRRTSSLSPPSHRKVTPSQFVNKDIPPELQGVSVRELVKVIGESRANGNGVTPPGTPNSQRKRLSNTSSCSSRSCSPASVKSVNEIRIPKQFESNEEKSKKQLAAPSIPDGPVKEALSPSVAESIRTVFAAFVWHENIIHDTIAAASFLKFHPNLNKADDIIKTGKVALDPSTSSGRAFRKKWTENAKSHRHSMDVSSSAYQHHVSQNSNVAWNNANENSTTKQQEEEKLKKEVHKSKGNLCPPTLKLLAVLWEEIRSYCIHAILQQVIVSSNPLHHTQLSSNRVAKQTLLEKRSKTKARIKNSLKSKEQQPPVEPGKIMRNV</sequence>
<keyword evidence="5" id="KW-1185">Reference proteome</keyword>
<dbReference type="Gene3D" id="2.130.10.30">
    <property type="entry name" value="Regulator of chromosome condensation 1/beta-lactamase-inhibitor protein II"/>
    <property type="match status" value="2"/>
</dbReference>
<evidence type="ECO:0000313" key="4">
    <source>
        <dbReference type="EMBL" id="CAF3013347.1"/>
    </source>
</evidence>
<reference evidence="4" key="1">
    <citation type="submission" date="2021-02" db="EMBL/GenBank/DDBJ databases">
        <authorList>
            <person name="Bekaert M."/>
        </authorList>
    </citation>
    <scope>NUCLEOTIDE SEQUENCE</scope>
    <source>
        <strain evidence="4">IoA-00</strain>
    </source>
</reference>
<dbReference type="OrthoDB" id="6050183at2759"/>
<dbReference type="Gene3D" id="2.60.40.10">
    <property type="entry name" value="Immunoglobulins"/>
    <property type="match status" value="1"/>
</dbReference>
<feature type="region of interest" description="Disordered" evidence="2">
    <location>
        <begin position="50"/>
        <end position="77"/>
    </location>
</feature>
<organism evidence="4 5">
    <name type="scientific">Lepeophtheirus salmonis</name>
    <name type="common">Salmon louse</name>
    <name type="synonym">Caligus salmonis</name>
    <dbReference type="NCBI Taxonomy" id="72036"/>
    <lineage>
        <taxon>Eukaryota</taxon>
        <taxon>Metazoa</taxon>
        <taxon>Ecdysozoa</taxon>
        <taxon>Arthropoda</taxon>
        <taxon>Crustacea</taxon>
        <taxon>Multicrustacea</taxon>
        <taxon>Hexanauplia</taxon>
        <taxon>Copepoda</taxon>
        <taxon>Siphonostomatoida</taxon>
        <taxon>Caligidae</taxon>
        <taxon>Lepeophtheirus</taxon>
    </lineage>
</organism>
<keyword evidence="4" id="KW-0808">Transferase</keyword>
<name>A0A7R8D350_LEPSM</name>
<dbReference type="GO" id="GO:0061630">
    <property type="term" value="F:ubiquitin protein ligase activity"/>
    <property type="evidence" value="ECO:0007669"/>
    <property type="project" value="UniProtKB-EC"/>
</dbReference>
<evidence type="ECO:0000256" key="2">
    <source>
        <dbReference type="SAM" id="MobiDB-lite"/>
    </source>
</evidence>
<dbReference type="EMBL" id="HG994587">
    <property type="protein sequence ID" value="CAF3013347.1"/>
    <property type="molecule type" value="Genomic_DNA"/>
</dbReference>
<dbReference type="SUPFAM" id="SSF50985">
    <property type="entry name" value="RCC1/BLIP-II"/>
    <property type="match status" value="1"/>
</dbReference>
<dbReference type="Gene3D" id="2.60.120.820">
    <property type="entry name" value="PHR domain"/>
    <property type="match status" value="3"/>
</dbReference>